<evidence type="ECO:0000256" key="4">
    <source>
        <dbReference type="ARBA" id="ARBA00023277"/>
    </source>
</evidence>
<evidence type="ECO:0000256" key="5">
    <source>
        <dbReference type="ARBA" id="ARBA00023295"/>
    </source>
</evidence>
<dbReference type="PIRSF" id="PIRSF029900">
    <property type="entry name" value="Alpha-glucuronds"/>
    <property type="match status" value="1"/>
</dbReference>
<dbReference type="Pfam" id="PF07477">
    <property type="entry name" value="Glyco_hydro_67C"/>
    <property type="match status" value="1"/>
</dbReference>
<gene>
    <name evidence="14" type="ORF">CGL56_01470</name>
</gene>
<evidence type="ECO:0000256" key="1">
    <source>
        <dbReference type="ARBA" id="ARBA00008833"/>
    </source>
</evidence>
<evidence type="ECO:0000313" key="15">
    <source>
        <dbReference type="Proteomes" id="UP000226437"/>
    </source>
</evidence>
<evidence type="ECO:0000256" key="10">
    <source>
        <dbReference type="SAM" id="SignalP"/>
    </source>
</evidence>
<protein>
    <recommendedName>
        <fullName evidence="9">Xylan alpha-1,2-glucuronidase</fullName>
        <ecNumber evidence="9">3.2.1.131</ecNumber>
    </recommendedName>
</protein>
<dbReference type="PANTHER" id="PTHR39207:SF1">
    <property type="entry name" value="ALPHA-GLUCURONIDASE A"/>
    <property type="match status" value="1"/>
</dbReference>
<evidence type="ECO:0000259" key="12">
    <source>
        <dbReference type="Pfam" id="PF07477"/>
    </source>
</evidence>
<dbReference type="OrthoDB" id="339499at2"/>
<keyword evidence="2 7" id="KW-0858">Xylan degradation</keyword>
<feature type="active site" description="Proton donor" evidence="8">
    <location>
        <position position="297"/>
    </location>
</feature>
<dbReference type="InterPro" id="IPR005154">
    <property type="entry name" value="Glyco_hydro_67_aGlcAse_N"/>
</dbReference>
<dbReference type="SUPFAM" id="SSF55545">
    <property type="entry name" value="beta-N-acetylhexosaminidase-like domain"/>
    <property type="match status" value="1"/>
</dbReference>
<dbReference type="InterPro" id="IPR017853">
    <property type="entry name" value="GH"/>
</dbReference>
<keyword evidence="4 9" id="KW-0119">Carbohydrate metabolism</keyword>
<feature type="domain" description="Glycosyl hydrolase family 67 C-terminal" evidence="12">
    <location>
        <begin position="451"/>
        <end position="676"/>
    </location>
</feature>
<proteinExistence type="inferred from homology"/>
<dbReference type="Gene3D" id="3.90.1330.10">
    <property type="entry name" value="Alpha-glucuronidase, C-terminal domain"/>
    <property type="match status" value="1"/>
</dbReference>
<feature type="active site" description="Proton acceptor" evidence="8">
    <location>
        <position position="371"/>
    </location>
</feature>
<evidence type="ECO:0000259" key="11">
    <source>
        <dbReference type="Pfam" id="PF03648"/>
    </source>
</evidence>
<dbReference type="InterPro" id="IPR011100">
    <property type="entry name" value="Glyco_hydro_67_cat"/>
</dbReference>
<keyword evidence="10" id="KW-0732">Signal</keyword>
<dbReference type="SUPFAM" id="SSF51445">
    <property type="entry name" value="(Trans)glycosidases"/>
    <property type="match status" value="1"/>
</dbReference>
<evidence type="ECO:0000256" key="8">
    <source>
        <dbReference type="PIRSR" id="PIRSR029900-1"/>
    </source>
</evidence>
<feature type="domain" description="Glycosyl hydrolase family 67 catalytic" evidence="13">
    <location>
        <begin position="140"/>
        <end position="450"/>
    </location>
</feature>
<evidence type="ECO:0000256" key="6">
    <source>
        <dbReference type="ARBA" id="ARBA00023326"/>
    </source>
</evidence>
<dbReference type="Gene3D" id="3.30.379.10">
    <property type="entry name" value="Chitobiase/beta-hexosaminidase domain 2-like"/>
    <property type="match status" value="1"/>
</dbReference>
<feature type="domain" description="Alpha glucuronidase N-terminal" evidence="11">
    <location>
        <begin position="27"/>
        <end position="136"/>
    </location>
</feature>
<dbReference type="InterPro" id="IPR011395">
    <property type="entry name" value="Glyco_hydro_67_aGlcAse"/>
</dbReference>
<feature type="signal peptide" evidence="10">
    <location>
        <begin position="1"/>
        <end position="20"/>
    </location>
</feature>
<keyword evidence="5 7" id="KW-0326">Glycosidase</keyword>
<organism evidence="14 15">
    <name type="scientific">Neolewinella marina</name>
    <dbReference type="NCBI Taxonomy" id="438751"/>
    <lineage>
        <taxon>Bacteria</taxon>
        <taxon>Pseudomonadati</taxon>
        <taxon>Bacteroidota</taxon>
        <taxon>Saprospiria</taxon>
        <taxon>Saprospirales</taxon>
        <taxon>Lewinellaceae</taxon>
        <taxon>Neolewinella</taxon>
    </lineage>
</organism>
<evidence type="ECO:0000256" key="3">
    <source>
        <dbReference type="ARBA" id="ARBA00022801"/>
    </source>
</evidence>
<evidence type="ECO:0000313" key="14">
    <source>
        <dbReference type="EMBL" id="PHK99746.1"/>
    </source>
</evidence>
<dbReference type="Gene3D" id="3.20.20.80">
    <property type="entry name" value="Glycosidases"/>
    <property type="match status" value="1"/>
</dbReference>
<dbReference type="GO" id="GO:0033939">
    <property type="term" value="F:xylan alpha-1,2-glucuronosidase activity"/>
    <property type="evidence" value="ECO:0007669"/>
    <property type="project" value="UniProtKB-EC"/>
</dbReference>
<keyword evidence="6 9" id="KW-0624">Polysaccharide degradation</keyword>
<comment type="caution">
    <text evidence="14">The sequence shown here is derived from an EMBL/GenBank/DDBJ whole genome shotgun (WGS) entry which is preliminary data.</text>
</comment>
<dbReference type="InterPro" id="IPR029018">
    <property type="entry name" value="Hex-like_dom2"/>
</dbReference>
<dbReference type="AlphaFoldDB" id="A0A2G0CIE8"/>
<dbReference type="GO" id="GO:0045493">
    <property type="term" value="P:xylan catabolic process"/>
    <property type="evidence" value="ECO:0007669"/>
    <property type="project" value="UniProtKB-KW"/>
</dbReference>
<evidence type="ECO:0000259" key="13">
    <source>
        <dbReference type="Pfam" id="PF07488"/>
    </source>
</evidence>
<dbReference type="InterPro" id="IPR011099">
    <property type="entry name" value="Glyco_hydro_67_C"/>
</dbReference>
<dbReference type="PANTHER" id="PTHR39207">
    <property type="entry name" value="ALPHA-GLUCURONIDASE A"/>
    <property type="match status" value="1"/>
</dbReference>
<dbReference type="GO" id="GO:0046559">
    <property type="term" value="F:alpha-glucuronidase activity"/>
    <property type="evidence" value="ECO:0007669"/>
    <property type="project" value="InterPro"/>
</dbReference>
<evidence type="ECO:0000256" key="7">
    <source>
        <dbReference type="PIRNR" id="PIRNR029900"/>
    </source>
</evidence>
<feature type="active site" description="Proton acceptor" evidence="8">
    <location>
        <position position="399"/>
    </location>
</feature>
<keyword evidence="3 7" id="KW-0378">Hydrolase</keyword>
<dbReference type="EC" id="3.2.1.131" evidence="9"/>
<name>A0A2G0CIE8_9BACT</name>
<keyword evidence="15" id="KW-1185">Reference proteome</keyword>
<comment type="similarity">
    <text evidence="1 7 9">Belongs to the glycosyl hydrolase 67 family.</text>
</comment>
<comment type="catalytic activity">
    <reaction evidence="9">
        <text>Hydrolysis of (1-&gt;2)-alpha-D-(4-O-methyl)glucuronosyl links in the main chain of hardwood xylans.</text>
        <dbReference type="EC" id="3.2.1.131"/>
    </reaction>
</comment>
<evidence type="ECO:0000256" key="9">
    <source>
        <dbReference type="RuleBase" id="RU361198"/>
    </source>
</evidence>
<sequence>MMTRLLALLCCLGLSTAALRAEDGYRLWLRYDLIQDADLRTAYQQQLGQLHVGTNVDTTREMMAVSLRELRNGLRGLLGIHLAPAAGAPGKGSGLALRRLAAGEIGPEGYRLRQQGNRLELAASDDRGFLYGTFHLLRMLQMGESLRGLDVEEVPAKDIRILNHWDNLDGTVERGYAGFSIFNWHTLPDVLDPRYTDYARACASVGINGSVVTNVNANALIFRDDYLEKAAALADVFRPYGVKIYLTARFSAPMELGGLSTADPLDPEVKEWWAAKAKAIYSRIPDFGGFVVKANSEGQPGPREYGRSHAQGANLLADALAPYGGIVMWRAFVYNSDPEADRAAQAYEEFVPLDGQFRDNVVVQVKNGPIDFQPREPFSPLFGATPETPLLLELQITKEYLGQGTHLVGLAPLFAEVLQADTHQGGAGTTVASTVTGLAGVSNVGTARNWTGHPFGQADWYAFGRLAWEPALDPTAIYDEWAALTYGADEAVRKTISRMLVDSWEICVNYMTPLGLHHLMATGHHYGPGPWVDELSRPEWNPAYYHRADSAGIGFDRTLTGSNAVAQYAPAVREKFADPRTCPPEYLLWFHHLPWDWRMDNGKTLWEELCLRYQAGVEGTEWLAAEWASLEGQVDAERHREVSQYLTIQQREAEWWKNACLAYFQTHSRRPFPEGVEAPPHDVEHYQSLDYPYAPGIRPR</sequence>
<evidence type="ECO:0000256" key="2">
    <source>
        <dbReference type="ARBA" id="ARBA00022651"/>
    </source>
</evidence>
<dbReference type="Pfam" id="PF07488">
    <property type="entry name" value="Glyco_hydro_67M"/>
    <property type="match status" value="1"/>
</dbReference>
<accession>A0A2G0CIE8</accession>
<dbReference type="GO" id="GO:0005576">
    <property type="term" value="C:extracellular region"/>
    <property type="evidence" value="ECO:0007669"/>
    <property type="project" value="InterPro"/>
</dbReference>
<reference evidence="14 15" key="1">
    <citation type="submission" date="2017-10" db="EMBL/GenBank/DDBJ databases">
        <title>The draft genome sequence of Lewinella marina KCTC 32374.</title>
        <authorList>
            <person name="Wang K."/>
        </authorList>
    </citation>
    <scope>NUCLEOTIDE SEQUENCE [LARGE SCALE GENOMIC DNA]</scope>
    <source>
        <strain evidence="14 15">MKG-38</strain>
    </source>
</reference>
<dbReference type="Proteomes" id="UP000226437">
    <property type="component" value="Unassembled WGS sequence"/>
</dbReference>
<dbReference type="EMBL" id="PDLO01000001">
    <property type="protein sequence ID" value="PHK99746.1"/>
    <property type="molecule type" value="Genomic_DNA"/>
</dbReference>
<dbReference type="InterPro" id="IPR037054">
    <property type="entry name" value="A-glucoronidase_C_sf"/>
</dbReference>
<feature type="chain" id="PRO_5013612167" description="Xylan alpha-1,2-glucuronidase" evidence="10">
    <location>
        <begin position="21"/>
        <end position="700"/>
    </location>
</feature>
<comment type="subunit">
    <text evidence="9">Homodimer.</text>
</comment>
<dbReference type="Pfam" id="PF03648">
    <property type="entry name" value="Glyco_hydro_67N"/>
    <property type="match status" value="1"/>
</dbReference>